<proteinExistence type="inferred from homology"/>
<dbReference type="CDD" id="cd06171">
    <property type="entry name" value="Sigma70_r4"/>
    <property type="match status" value="1"/>
</dbReference>
<comment type="similarity">
    <text evidence="1 6">Belongs to the sigma-70 factor family. ECF subfamily.</text>
</comment>
<evidence type="ECO:0000256" key="1">
    <source>
        <dbReference type="ARBA" id="ARBA00010641"/>
    </source>
</evidence>
<feature type="domain" description="RNA polymerase sigma-70 region 2" evidence="7">
    <location>
        <begin position="27"/>
        <end position="93"/>
    </location>
</feature>
<comment type="caution">
    <text evidence="9">The sequence shown here is derived from an EMBL/GenBank/DDBJ whole genome shotgun (WGS) entry which is preliminary data.</text>
</comment>
<keyword evidence="3 6" id="KW-0731">Sigma factor</keyword>
<evidence type="ECO:0000313" key="10">
    <source>
        <dbReference type="Proteomes" id="UP000323632"/>
    </source>
</evidence>
<dbReference type="EMBL" id="VWSH01000002">
    <property type="protein sequence ID" value="KAA5535020.1"/>
    <property type="molecule type" value="Genomic_DNA"/>
</dbReference>
<organism evidence="9 10">
    <name type="scientific">Taibaiella lutea</name>
    <dbReference type="NCBI Taxonomy" id="2608001"/>
    <lineage>
        <taxon>Bacteria</taxon>
        <taxon>Pseudomonadati</taxon>
        <taxon>Bacteroidota</taxon>
        <taxon>Chitinophagia</taxon>
        <taxon>Chitinophagales</taxon>
        <taxon>Chitinophagaceae</taxon>
        <taxon>Taibaiella</taxon>
    </lineage>
</organism>
<protein>
    <recommendedName>
        <fullName evidence="6">RNA polymerase sigma factor</fullName>
    </recommendedName>
</protein>
<keyword evidence="2 6" id="KW-0805">Transcription regulation</keyword>
<keyword evidence="4 6" id="KW-0238">DNA-binding</keyword>
<keyword evidence="10" id="KW-1185">Reference proteome</keyword>
<dbReference type="Pfam" id="PF04542">
    <property type="entry name" value="Sigma70_r2"/>
    <property type="match status" value="1"/>
</dbReference>
<dbReference type="PANTHER" id="PTHR43133">
    <property type="entry name" value="RNA POLYMERASE ECF-TYPE SIGMA FACTO"/>
    <property type="match status" value="1"/>
</dbReference>
<dbReference type="InterPro" id="IPR014284">
    <property type="entry name" value="RNA_pol_sigma-70_dom"/>
</dbReference>
<accession>A0A5M6CKR9</accession>
<dbReference type="InterPro" id="IPR036388">
    <property type="entry name" value="WH-like_DNA-bd_sf"/>
</dbReference>
<evidence type="ECO:0000256" key="3">
    <source>
        <dbReference type="ARBA" id="ARBA00023082"/>
    </source>
</evidence>
<dbReference type="InterPro" id="IPR039425">
    <property type="entry name" value="RNA_pol_sigma-70-like"/>
</dbReference>
<dbReference type="Proteomes" id="UP000323632">
    <property type="component" value="Unassembled WGS sequence"/>
</dbReference>
<dbReference type="NCBIfam" id="TIGR02937">
    <property type="entry name" value="sigma70-ECF"/>
    <property type="match status" value="1"/>
</dbReference>
<dbReference type="Pfam" id="PF08281">
    <property type="entry name" value="Sigma70_r4_2"/>
    <property type="match status" value="1"/>
</dbReference>
<dbReference type="InterPro" id="IPR007627">
    <property type="entry name" value="RNA_pol_sigma70_r2"/>
</dbReference>
<dbReference type="Gene3D" id="1.10.1740.10">
    <property type="match status" value="1"/>
</dbReference>
<evidence type="ECO:0000313" key="9">
    <source>
        <dbReference type="EMBL" id="KAA5535020.1"/>
    </source>
</evidence>
<evidence type="ECO:0000256" key="5">
    <source>
        <dbReference type="ARBA" id="ARBA00023163"/>
    </source>
</evidence>
<dbReference type="AlphaFoldDB" id="A0A5M6CKR9"/>
<evidence type="ECO:0000256" key="6">
    <source>
        <dbReference type="RuleBase" id="RU000716"/>
    </source>
</evidence>
<evidence type="ECO:0000259" key="7">
    <source>
        <dbReference type="Pfam" id="PF04542"/>
    </source>
</evidence>
<reference evidence="9 10" key="1">
    <citation type="submission" date="2019-09" db="EMBL/GenBank/DDBJ databases">
        <title>Genome sequence and assembly of Taibaiella sp.</title>
        <authorList>
            <person name="Chhetri G."/>
        </authorList>
    </citation>
    <scope>NUCLEOTIDE SEQUENCE [LARGE SCALE GENOMIC DNA]</scope>
    <source>
        <strain evidence="9 10">KVB11</strain>
    </source>
</reference>
<evidence type="ECO:0000256" key="4">
    <source>
        <dbReference type="ARBA" id="ARBA00023125"/>
    </source>
</evidence>
<dbReference type="InterPro" id="IPR000838">
    <property type="entry name" value="RNA_pol_sigma70_ECF_CS"/>
</dbReference>
<gene>
    <name evidence="9" type="ORF">F0919_10505</name>
</gene>
<evidence type="ECO:0000259" key="8">
    <source>
        <dbReference type="Pfam" id="PF08281"/>
    </source>
</evidence>
<name>A0A5M6CKR9_9BACT</name>
<dbReference type="GO" id="GO:0016987">
    <property type="term" value="F:sigma factor activity"/>
    <property type="evidence" value="ECO:0007669"/>
    <property type="project" value="UniProtKB-KW"/>
</dbReference>
<dbReference type="PROSITE" id="PS01063">
    <property type="entry name" value="SIGMA70_ECF"/>
    <property type="match status" value="1"/>
</dbReference>
<dbReference type="RefSeq" id="WP_150032699.1">
    <property type="nucleotide sequence ID" value="NZ_VWSH01000002.1"/>
</dbReference>
<dbReference type="GO" id="GO:0003677">
    <property type="term" value="F:DNA binding"/>
    <property type="evidence" value="ECO:0007669"/>
    <property type="project" value="UniProtKB-KW"/>
</dbReference>
<dbReference type="SUPFAM" id="SSF88659">
    <property type="entry name" value="Sigma3 and sigma4 domains of RNA polymerase sigma factors"/>
    <property type="match status" value="1"/>
</dbReference>
<dbReference type="Gene3D" id="1.10.10.10">
    <property type="entry name" value="Winged helix-like DNA-binding domain superfamily/Winged helix DNA-binding domain"/>
    <property type="match status" value="1"/>
</dbReference>
<dbReference type="InterPro" id="IPR013325">
    <property type="entry name" value="RNA_pol_sigma_r2"/>
</dbReference>
<dbReference type="SUPFAM" id="SSF88946">
    <property type="entry name" value="Sigma2 domain of RNA polymerase sigma factors"/>
    <property type="match status" value="1"/>
</dbReference>
<dbReference type="InterPro" id="IPR013249">
    <property type="entry name" value="RNA_pol_sigma70_r4_t2"/>
</dbReference>
<keyword evidence="5 6" id="KW-0804">Transcription</keyword>
<evidence type="ECO:0000256" key="2">
    <source>
        <dbReference type="ARBA" id="ARBA00023015"/>
    </source>
</evidence>
<sequence>MTATGIDQQIIQYCVQNKDMDKGFDLLMNAYGKRLYAHIRRMVAGEQDAEDVLQETMINVIKSIKDFKNESKLYTWLYTIATRECLKFFKQKKIVLKDFNEANEWLSNSLYAEQSIKAETILVKFHAAILTLPEKQRLVFNLRYFDELSYEDISKITETSVSSLKTNYHYAFEKIKNQLSNAI</sequence>
<dbReference type="InterPro" id="IPR013324">
    <property type="entry name" value="RNA_pol_sigma_r3/r4-like"/>
</dbReference>
<dbReference type="GO" id="GO:0006352">
    <property type="term" value="P:DNA-templated transcription initiation"/>
    <property type="evidence" value="ECO:0007669"/>
    <property type="project" value="InterPro"/>
</dbReference>
<dbReference type="PANTHER" id="PTHR43133:SF51">
    <property type="entry name" value="RNA POLYMERASE SIGMA FACTOR"/>
    <property type="match status" value="1"/>
</dbReference>
<feature type="domain" description="RNA polymerase sigma factor 70 region 4 type 2" evidence="8">
    <location>
        <begin position="124"/>
        <end position="174"/>
    </location>
</feature>